<dbReference type="SMART" id="SM00533">
    <property type="entry name" value="MUTSd"/>
    <property type="match status" value="1"/>
</dbReference>
<evidence type="ECO:0000256" key="5">
    <source>
        <dbReference type="ARBA" id="ARBA00022884"/>
    </source>
</evidence>
<dbReference type="Pfam" id="PF20297">
    <property type="entry name" value="MSSS"/>
    <property type="match status" value="1"/>
</dbReference>
<comment type="function">
    <text evidence="7">Acts as a ribosome collision sensor, splitting the ribosome into its 2 subunits. Detects stalled/collided 70S ribosomes which it binds and splits by an ATP-hydrolysis driven conformational change. Acts upstream of the ribosome quality control system (RQC), a ribosome-associated complex that mediates the extraction of incompletely synthesized nascent chains from stalled ribosomes and their subsequent degradation. Probably generates substrates for RQC.</text>
</comment>
<feature type="domain" description="Smr" evidence="9">
    <location>
        <begin position="725"/>
        <end position="800"/>
    </location>
</feature>
<dbReference type="PANTHER" id="PTHR48466">
    <property type="entry name" value="OS10G0509000 PROTEIN-RELATED"/>
    <property type="match status" value="1"/>
</dbReference>
<sequence>MLYPKNLEQKLGFDQIREWIKQECSGTLGKAFVEKMRFSNDYDMIDKLVRQTAEMKTIMLLHSDEFPSSNFIDAVPHLSKAAIEGMFLTEEEFFEIKLSLRTIYDCLIFFKNQEENVFPQLKELTQAIDIDSTLLKDIDRVIDQRGKLRDDASPELQTIRRQIIAEQANLRKKLESILKQSINQGYTSDDASATIRNGRMVIPVAAEHKRKIKGFIQDESATGQTIYLEPVEIFDLNNEITELGYREKREIIRILTHLTDRLRPHVPNLKKAYTFLGLIDFIRAKAKFALRTQANLPIFSKKTILIWENTRHPLLYLSFQKQGKSVIPLSIKLEEKQRILVISGPNAGGKSIALKTVGLTQYMFQCGLLVCMDDHSQIGLFRDIFIDIGDEQSLENDLSTYSSHLTNMKYFLQHADKNTLFLIDEFGTGTEPGMGGAIAETILDALQQKKAFGVLNTHYGNLKAYANRTEGVANAAMRFDAEHLEPLYQLEIGRPGSSFAFEIAQKIGLPREIVTKSKQKVGTTQVDFDKMLRELETEKQKFAEQNRELQTKEKTLNETLTKYNALKNELETGRKQLLNKAKEDARRLVKDANQKIETTIREIREVKAEKDLTKMLRQDLADFEKKLKPEDVVVELEPAPEIKVIGGTIEEGDLVRIKGQNTVGEVLSIKGKDAEIRIGELKSNVKINRLEKISRKEYRQQTVENQPRMQGIDINEKMANFSTQLDLRGKRGEEALTEVDAWIDQGIMLGSSELRIVHGKGDGILRNLIRNHLRRYREIASMNDEHADRGGSGVTIIKMK</sequence>
<dbReference type="PROSITE" id="PS50828">
    <property type="entry name" value="SMR"/>
    <property type="match status" value="1"/>
</dbReference>
<dbReference type="HAMAP" id="MF_00092">
    <property type="entry name" value="MutS2"/>
    <property type="match status" value="1"/>
</dbReference>
<evidence type="ECO:0000256" key="1">
    <source>
        <dbReference type="ARBA" id="ARBA00022730"/>
    </source>
</evidence>
<dbReference type="InterPro" id="IPR002625">
    <property type="entry name" value="Smr_dom"/>
</dbReference>
<dbReference type="PIRSF" id="PIRSF005814">
    <property type="entry name" value="MutS_YshD"/>
    <property type="match status" value="1"/>
</dbReference>
<feature type="coiled-coil region" evidence="8">
    <location>
        <begin position="528"/>
        <end position="609"/>
    </location>
</feature>
<dbReference type="InterPro" id="IPR036063">
    <property type="entry name" value="Smr_dom_sf"/>
</dbReference>
<dbReference type="Proteomes" id="UP001228581">
    <property type="component" value="Unassembled WGS sequence"/>
</dbReference>
<keyword evidence="7 10" id="KW-0255">Endonuclease</keyword>
<name>A0ABT7CT65_9BACT</name>
<evidence type="ECO:0000256" key="6">
    <source>
        <dbReference type="ARBA" id="ARBA00023125"/>
    </source>
</evidence>
<keyword evidence="2 7" id="KW-0547">Nucleotide-binding</keyword>
<dbReference type="InterPro" id="IPR005747">
    <property type="entry name" value="MutS2"/>
</dbReference>
<comment type="subunit">
    <text evidence="7">Homodimer. Binds to stalled ribosomes, contacting rRNA.</text>
</comment>
<keyword evidence="6 7" id="KW-0238">DNA-binding</keyword>
<dbReference type="InterPro" id="IPR000432">
    <property type="entry name" value="DNA_mismatch_repair_MutS_C"/>
</dbReference>
<evidence type="ECO:0000256" key="8">
    <source>
        <dbReference type="SAM" id="Coils"/>
    </source>
</evidence>
<dbReference type="SMART" id="SM00463">
    <property type="entry name" value="SMR"/>
    <property type="match status" value="1"/>
</dbReference>
<dbReference type="SUPFAM" id="SSF160443">
    <property type="entry name" value="SMR domain-like"/>
    <property type="match status" value="1"/>
</dbReference>
<accession>A0ABT7CT65</accession>
<dbReference type="SUPFAM" id="SSF52540">
    <property type="entry name" value="P-loop containing nucleoside triphosphate hydrolases"/>
    <property type="match status" value="1"/>
</dbReference>
<dbReference type="Gene3D" id="3.30.1370.110">
    <property type="match status" value="1"/>
</dbReference>
<keyword evidence="11" id="KW-1185">Reference proteome</keyword>
<reference evidence="10 11" key="1">
    <citation type="submission" date="2023-05" db="EMBL/GenBank/DDBJ databases">
        <authorList>
            <person name="Zhang X."/>
        </authorList>
    </citation>
    <scope>NUCLEOTIDE SEQUENCE [LARGE SCALE GENOMIC DNA]</scope>
    <source>
        <strain evidence="10 11">DM2B3-1</strain>
    </source>
</reference>
<dbReference type="RefSeq" id="WP_314002062.1">
    <property type="nucleotide sequence ID" value="NZ_JASJOT010000026.1"/>
</dbReference>
<dbReference type="Pfam" id="PF01713">
    <property type="entry name" value="Smr"/>
    <property type="match status" value="1"/>
</dbReference>
<keyword evidence="5 7" id="KW-0694">RNA-binding</keyword>
<organism evidence="10 11">
    <name type="scientific">Xanthocytophaga flava</name>
    <dbReference type="NCBI Taxonomy" id="3048013"/>
    <lineage>
        <taxon>Bacteria</taxon>
        <taxon>Pseudomonadati</taxon>
        <taxon>Bacteroidota</taxon>
        <taxon>Cytophagia</taxon>
        <taxon>Cytophagales</taxon>
        <taxon>Rhodocytophagaceae</taxon>
        <taxon>Xanthocytophaga</taxon>
    </lineage>
</organism>
<comment type="similarity">
    <text evidence="7">Belongs to the DNA mismatch repair MutS family. MutS2 subfamily.</text>
</comment>
<keyword evidence="3 7" id="KW-0378">Hydrolase</keyword>
<dbReference type="NCBIfam" id="TIGR01069">
    <property type="entry name" value="mutS2"/>
    <property type="match status" value="1"/>
</dbReference>
<dbReference type="InterPro" id="IPR007696">
    <property type="entry name" value="DNA_mismatch_repair_MutS_core"/>
</dbReference>
<evidence type="ECO:0000259" key="9">
    <source>
        <dbReference type="PROSITE" id="PS50828"/>
    </source>
</evidence>
<evidence type="ECO:0000256" key="7">
    <source>
        <dbReference type="HAMAP-Rule" id="MF_00092"/>
    </source>
</evidence>
<dbReference type="Gene3D" id="3.40.50.300">
    <property type="entry name" value="P-loop containing nucleotide triphosphate hydrolases"/>
    <property type="match status" value="1"/>
</dbReference>
<evidence type="ECO:0000256" key="3">
    <source>
        <dbReference type="ARBA" id="ARBA00022801"/>
    </source>
</evidence>
<dbReference type="InterPro" id="IPR027417">
    <property type="entry name" value="P-loop_NTPase"/>
</dbReference>
<proteinExistence type="inferred from homology"/>
<dbReference type="EC" id="3.1.-.-" evidence="7"/>
<evidence type="ECO:0000256" key="4">
    <source>
        <dbReference type="ARBA" id="ARBA00022840"/>
    </source>
</evidence>
<dbReference type="InterPro" id="IPR036187">
    <property type="entry name" value="DNA_mismatch_repair_MutS_sf"/>
</dbReference>
<dbReference type="EC" id="3.6.4.-" evidence="7"/>
<dbReference type="EMBL" id="JASJOT010000026">
    <property type="protein sequence ID" value="MDJ1496922.1"/>
    <property type="molecule type" value="Genomic_DNA"/>
</dbReference>
<feature type="binding site" evidence="7">
    <location>
        <begin position="344"/>
        <end position="351"/>
    </location>
    <ligand>
        <name>ATP</name>
        <dbReference type="ChEBI" id="CHEBI:30616"/>
    </ligand>
</feature>
<dbReference type="SMART" id="SM00534">
    <property type="entry name" value="MUTSac"/>
    <property type="match status" value="1"/>
</dbReference>
<keyword evidence="7" id="KW-0540">Nuclease</keyword>
<keyword evidence="4 7" id="KW-0067">ATP-binding</keyword>
<dbReference type="Pfam" id="PF00488">
    <property type="entry name" value="MutS_V"/>
    <property type="match status" value="1"/>
</dbReference>
<keyword evidence="8" id="KW-0175">Coiled coil</keyword>
<comment type="caution">
    <text evidence="10">The sequence shown here is derived from an EMBL/GenBank/DDBJ whole genome shotgun (WGS) entry which is preliminary data.</text>
</comment>
<comment type="function">
    <text evidence="7">Endonuclease that is involved in the suppression of homologous recombination and thus may have a key role in the control of bacterial genetic diversity.</text>
</comment>
<protein>
    <recommendedName>
        <fullName evidence="7">Endonuclease MutS2</fullName>
        <ecNumber evidence="7">3.1.-.-</ecNumber>
    </recommendedName>
    <alternativeName>
        <fullName evidence="7">Ribosome-associated protein quality control-upstream factor</fullName>
        <shortName evidence="7">RQC-upstream factor</shortName>
        <shortName evidence="7">RqcU</shortName>
        <ecNumber evidence="7">3.6.4.-</ecNumber>
    </alternativeName>
</protein>
<gene>
    <name evidence="7" type="primary">mutS2</name>
    <name evidence="7" type="synonym">rqcU</name>
    <name evidence="10" type="ORF">QNI19_28560</name>
</gene>
<evidence type="ECO:0000313" key="11">
    <source>
        <dbReference type="Proteomes" id="UP001228581"/>
    </source>
</evidence>
<evidence type="ECO:0000256" key="2">
    <source>
        <dbReference type="ARBA" id="ARBA00022741"/>
    </source>
</evidence>
<dbReference type="SUPFAM" id="SSF48334">
    <property type="entry name" value="DNA repair protein MutS, domain III"/>
    <property type="match status" value="1"/>
</dbReference>
<dbReference type="PANTHER" id="PTHR48466:SF2">
    <property type="entry name" value="OS10G0509000 PROTEIN"/>
    <property type="match status" value="1"/>
</dbReference>
<evidence type="ECO:0000313" key="10">
    <source>
        <dbReference type="EMBL" id="MDJ1496922.1"/>
    </source>
</evidence>
<dbReference type="InterPro" id="IPR045076">
    <property type="entry name" value="MutS"/>
</dbReference>
<dbReference type="GO" id="GO:0004519">
    <property type="term" value="F:endonuclease activity"/>
    <property type="evidence" value="ECO:0007669"/>
    <property type="project" value="UniProtKB-KW"/>
</dbReference>
<keyword evidence="1 7" id="KW-0699">rRNA-binding</keyword>
<dbReference type="InterPro" id="IPR046893">
    <property type="entry name" value="MSSS"/>
</dbReference>